<dbReference type="RefSeq" id="WP_150060975.1">
    <property type="nucleotide sequence ID" value="NZ_JACHII010000003.1"/>
</dbReference>
<organism evidence="3 4">
    <name type="scientific">Roseospira marina</name>
    <dbReference type="NCBI Taxonomy" id="140057"/>
    <lineage>
        <taxon>Bacteria</taxon>
        <taxon>Pseudomonadati</taxon>
        <taxon>Pseudomonadota</taxon>
        <taxon>Alphaproteobacteria</taxon>
        <taxon>Rhodospirillales</taxon>
        <taxon>Rhodospirillaceae</taxon>
        <taxon>Roseospira</taxon>
    </lineage>
</organism>
<dbReference type="Proteomes" id="UP000324065">
    <property type="component" value="Unassembled WGS sequence"/>
</dbReference>
<reference evidence="3 4" key="1">
    <citation type="submission" date="2019-09" db="EMBL/GenBank/DDBJ databases">
        <title>Genome sequence of Roseospira marina, one of the more divergent members of the non-sulfur purple photosynthetic bacterial family, the Rhodospirillaceae.</title>
        <authorList>
            <person name="Meyer T."/>
            <person name="Kyndt J."/>
        </authorList>
    </citation>
    <scope>NUCLEOTIDE SEQUENCE [LARGE SCALE GENOMIC DNA]</scope>
    <source>
        <strain evidence="3 4">DSM 15113</strain>
    </source>
</reference>
<name>A0A5M6IFA3_9PROT</name>
<evidence type="ECO:0000313" key="4">
    <source>
        <dbReference type="Proteomes" id="UP000324065"/>
    </source>
</evidence>
<sequence>MPSTSAMFVGLCRPVVAGALLFVVGCATQSPTLYQAAGEDGEGGYTGQEIEPDRVRVTFSGNASTPREAVETALLYRAAEVTVHRGFDHFVVAEHDTERFTRYGYAAPRSSIHMGFGSGFGCCRHSGSYVGYGYGFLPWDPFWDDPYYGAPVARGQRYTATAMIVMRPGPAPEGAADAYDARVVMDTLGPRIRRPAEPAEPAPSDTEDDGPGEGIRPE</sequence>
<feature type="signal peptide" evidence="2">
    <location>
        <begin position="1"/>
        <end position="17"/>
    </location>
</feature>
<evidence type="ECO:0000256" key="2">
    <source>
        <dbReference type="SAM" id="SignalP"/>
    </source>
</evidence>
<feature type="chain" id="PRO_5024354634" description="DUF4136 domain-containing protein" evidence="2">
    <location>
        <begin position="18"/>
        <end position="218"/>
    </location>
</feature>
<evidence type="ECO:0000256" key="1">
    <source>
        <dbReference type="SAM" id="MobiDB-lite"/>
    </source>
</evidence>
<feature type="region of interest" description="Disordered" evidence="1">
    <location>
        <begin position="190"/>
        <end position="218"/>
    </location>
</feature>
<evidence type="ECO:0000313" key="3">
    <source>
        <dbReference type="EMBL" id="KAA5606964.1"/>
    </source>
</evidence>
<dbReference type="OrthoDB" id="7172943at2"/>
<keyword evidence="2" id="KW-0732">Signal</keyword>
<gene>
    <name evidence="3" type="ORF">F1188_03370</name>
</gene>
<comment type="caution">
    <text evidence="3">The sequence shown here is derived from an EMBL/GenBank/DDBJ whole genome shotgun (WGS) entry which is preliminary data.</text>
</comment>
<dbReference type="AlphaFoldDB" id="A0A5M6IFA3"/>
<protein>
    <recommendedName>
        <fullName evidence="5">DUF4136 domain-containing protein</fullName>
    </recommendedName>
</protein>
<accession>A0A5M6IFA3</accession>
<proteinExistence type="predicted"/>
<dbReference type="NCBIfam" id="NF047637">
    <property type="entry name" value="lipo_CC0125"/>
    <property type="match status" value="1"/>
</dbReference>
<dbReference type="EMBL" id="VWPJ01000002">
    <property type="protein sequence ID" value="KAA5606964.1"/>
    <property type="molecule type" value="Genomic_DNA"/>
</dbReference>
<keyword evidence="4" id="KW-1185">Reference proteome</keyword>
<evidence type="ECO:0008006" key="5">
    <source>
        <dbReference type="Google" id="ProtNLM"/>
    </source>
</evidence>